<dbReference type="Proteomes" id="UP000027135">
    <property type="component" value="Unassembled WGS sequence"/>
</dbReference>
<evidence type="ECO:0000313" key="4">
    <source>
        <dbReference type="Proteomes" id="UP000027135"/>
    </source>
</evidence>
<evidence type="ECO:0000256" key="1">
    <source>
        <dbReference type="ARBA" id="ARBA00023180"/>
    </source>
</evidence>
<evidence type="ECO:0000259" key="2">
    <source>
        <dbReference type="Pfam" id="PF02210"/>
    </source>
</evidence>
<protein>
    <submittedName>
        <fullName evidence="3">Protein kinase C-binding protein NELL1</fullName>
    </submittedName>
</protein>
<accession>A0A067RH03</accession>
<name>A0A067RH03_ZOONE</name>
<dbReference type="STRING" id="136037.A0A067RH03"/>
<dbReference type="InParanoid" id="A0A067RH03"/>
<dbReference type="InterPro" id="IPR013320">
    <property type="entry name" value="ConA-like_dom_sf"/>
</dbReference>
<keyword evidence="1" id="KW-0325">Glycoprotein</keyword>
<dbReference type="PANTHER" id="PTHR24042">
    <property type="entry name" value="NEL HOMOLOG"/>
    <property type="match status" value="1"/>
</dbReference>
<reference evidence="3 4" key="1">
    <citation type="journal article" date="2014" name="Nat. Commun.">
        <title>Molecular traces of alternative social organization in a termite genome.</title>
        <authorList>
            <person name="Terrapon N."/>
            <person name="Li C."/>
            <person name="Robertson H.M."/>
            <person name="Ji L."/>
            <person name="Meng X."/>
            <person name="Booth W."/>
            <person name="Chen Z."/>
            <person name="Childers C.P."/>
            <person name="Glastad K.M."/>
            <person name="Gokhale K."/>
            <person name="Gowin J."/>
            <person name="Gronenberg W."/>
            <person name="Hermansen R.A."/>
            <person name="Hu H."/>
            <person name="Hunt B.G."/>
            <person name="Huylmans A.K."/>
            <person name="Khalil S.M."/>
            <person name="Mitchell R.D."/>
            <person name="Munoz-Torres M.C."/>
            <person name="Mustard J.A."/>
            <person name="Pan H."/>
            <person name="Reese J.T."/>
            <person name="Scharf M.E."/>
            <person name="Sun F."/>
            <person name="Vogel H."/>
            <person name="Xiao J."/>
            <person name="Yang W."/>
            <person name="Yang Z."/>
            <person name="Yang Z."/>
            <person name="Zhou J."/>
            <person name="Zhu J."/>
            <person name="Brent C.S."/>
            <person name="Elsik C.G."/>
            <person name="Goodisman M.A."/>
            <person name="Liberles D.A."/>
            <person name="Roe R.M."/>
            <person name="Vargo E.L."/>
            <person name="Vilcinskas A."/>
            <person name="Wang J."/>
            <person name="Bornberg-Bauer E."/>
            <person name="Korb J."/>
            <person name="Zhang G."/>
            <person name="Liebig J."/>
        </authorList>
    </citation>
    <scope>NUCLEOTIDE SEQUENCE [LARGE SCALE GENOMIC DNA]</scope>
    <source>
        <tissue evidence="3">Whole organism</tissue>
    </source>
</reference>
<proteinExistence type="predicted"/>
<organism evidence="3 4">
    <name type="scientific">Zootermopsis nevadensis</name>
    <name type="common">Dampwood termite</name>
    <dbReference type="NCBI Taxonomy" id="136037"/>
    <lineage>
        <taxon>Eukaryota</taxon>
        <taxon>Metazoa</taxon>
        <taxon>Ecdysozoa</taxon>
        <taxon>Arthropoda</taxon>
        <taxon>Hexapoda</taxon>
        <taxon>Insecta</taxon>
        <taxon>Pterygota</taxon>
        <taxon>Neoptera</taxon>
        <taxon>Polyneoptera</taxon>
        <taxon>Dictyoptera</taxon>
        <taxon>Blattodea</taxon>
        <taxon>Blattoidea</taxon>
        <taxon>Termitoidae</taxon>
        <taxon>Termopsidae</taxon>
        <taxon>Zootermopsis</taxon>
    </lineage>
</organism>
<dbReference type="GO" id="GO:0016301">
    <property type="term" value="F:kinase activity"/>
    <property type="evidence" value="ECO:0007669"/>
    <property type="project" value="UniProtKB-KW"/>
</dbReference>
<sequence length="75" mass="8723">MTAKIETFPFRLADNEWHKVAVSVSGAQVELLVDCHPLYRRIIRPLDRNFTVPQLGLWIGQRSRGHSYFKVSLTR</sequence>
<dbReference type="GO" id="GO:0008201">
    <property type="term" value="F:heparin binding"/>
    <property type="evidence" value="ECO:0007669"/>
    <property type="project" value="TreeGrafter"/>
</dbReference>
<keyword evidence="3" id="KW-0418">Kinase</keyword>
<dbReference type="PANTHER" id="PTHR24042:SF5">
    <property type="entry name" value="EGF-LIKE CALCIUM-BINDING DOMAIN-CONTAINING PROTEIN"/>
    <property type="match status" value="1"/>
</dbReference>
<dbReference type="GO" id="GO:0005615">
    <property type="term" value="C:extracellular space"/>
    <property type="evidence" value="ECO:0007669"/>
    <property type="project" value="TreeGrafter"/>
</dbReference>
<gene>
    <name evidence="3" type="ORF">L798_01178</name>
</gene>
<dbReference type="EMBL" id="KK852511">
    <property type="protein sequence ID" value="KDR22308.1"/>
    <property type="molecule type" value="Genomic_DNA"/>
</dbReference>
<dbReference type="Gene3D" id="2.60.120.200">
    <property type="match status" value="1"/>
</dbReference>
<evidence type="ECO:0000313" key="3">
    <source>
        <dbReference type="EMBL" id="KDR22308.1"/>
    </source>
</evidence>
<dbReference type="eggNOG" id="KOG1217">
    <property type="taxonomic scope" value="Eukaryota"/>
</dbReference>
<keyword evidence="3" id="KW-0808">Transferase</keyword>
<dbReference type="AlphaFoldDB" id="A0A067RH03"/>
<dbReference type="Pfam" id="PF02210">
    <property type="entry name" value="Laminin_G_2"/>
    <property type="match status" value="1"/>
</dbReference>
<keyword evidence="4" id="KW-1185">Reference proteome</keyword>
<dbReference type="SUPFAM" id="SSF49899">
    <property type="entry name" value="Concanavalin A-like lectins/glucanases"/>
    <property type="match status" value="1"/>
</dbReference>
<dbReference type="InterPro" id="IPR001791">
    <property type="entry name" value="Laminin_G"/>
</dbReference>
<feature type="domain" description="Laminin G" evidence="2">
    <location>
        <begin position="9"/>
        <end position="40"/>
    </location>
</feature>
<dbReference type="InterPro" id="IPR051586">
    <property type="entry name" value="PKC-binding_NELL"/>
</dbReference>